<dbReference type="InterPro" id="IPR015925">
    <property type="entry name" value="Ryanodine_IP3_receptor"/>
</dbReference>
<dbReference type="GeneID" id="20082094"/>
<organism evidence="9">
    <name type="scientific">Aphanomyces invadans</name>
    <dbReference type="NCBI Taxonomy" id="157072"/>
    <lineage>
        <taxon>Eukaryota</taxon>
        <taxon>Sar</taxon>
        <taxon>Stramenopiles</taxon>
        <taxon>Oomycota</taxon>
        <taxon>Saprolegniomycetes</taxon>
        <taxon>Saprolegniales</taxon>
        <taxon>Verrucalvaceae</taxon>
        <taxon>Aphanomyces</taxon>
    </lineage>
</organism>
<dbReference type="Pfam" id="PF00520">
    <property type="entry name" value="Ion_trans"/>
    <property type="match status" value="1"/>
</dbReference>
<dbReference type="GO" id="GO:0005216">
    <property type="term" value="F:monoatomic ion channel activity"/>
    <property type="evidence" value="ECO:0007669"/>
    <property type="project" value="InterPro"/>
</dbReference>
<feature type="transmembrane region" description="Helical" evidence="6">
    <location>
        <begin position="2515"/>
        <end position="2540"/>
    </location>
</feature>
<proteinExistence type="predicted"/>
<feature type="transmembrane region" description="Helical" evidence="6">
    <location>
        <begin position="2469"/>
        <end position="2494"/>
    </location>
</feature>
<protein>
    <submittedName>
        <fullName evidence="9">Uncharacterized protein</fullName>
    </submittedName>
</protein>
<feature type="repeat" description="ANK" evidence="5">
    <location>
        <begin position="163"/>
        <end position="195"/>
    </location>
</feature>
<dbReference type="RefSeq" id="XP_008867876.1">
    <property type="nucleotide sequence ID" value="XM_008869654.1"/>
</dbReference>
<dbReference type="GO" id="GO:0016020">
    <property type="term" value="C:membrane"/>
    <property type="evidence" value="ECO:0007669"/>
    <property type="project" value="UniProtKB-SubCell"/>
</dbReference>
<dbReference type="eggNOG" id="KOG3533">
    <property type="taxonomic scope" value="Eukaryota"/>
</dbReference>
<dbReference type="Pfam" id="PF08454">
    <property type="entry name" value="RIH_assoc"/>
    <property type="match status" value="1"/>
</dbReference>
<keyword evidence="2 6" id="KW-0812">Transmembrane</keyword>
<feature type="repeat" description="ANK" evidence="5">
    <location>
        <begin position="332"/>
        <end position="364"/>
    </location>
</feature>
<feature type="repeat" description="ANK" evidence="5">
    <location>
        <begin position="262"/>
        <end position="290"/>
    </location>
</feature>
<sequence>MDAGDFEKKLVSAIEGRDAAQVETLARQLNGNTALLESPSLARSFVMAAATDLSIFQPLVQAKFDINAADEDGDTALMAAVRGIDLKLYSDDEIPAGAPTSQGCLENAKLLLDTTDADVNLVNKSGESALFQAVNYGGDQTFKMVDMLLRSNKITNVDKADEDQVTPLHVAVKRGLPDVVQLLINRKASPRSKTSEGKSALHLACQYGHLPIVEILLNYQPVLNELTEDHQTPLILAASCGSIDIVRLLLSLHVDLSIKDKSGMTALHQAVYRGVDLPVIKVLVEAGSDVGNICSDVYSADPIINDAVAQSSLNVIEYLIQQNANIEATNHEGFTPLIVATQFKRHDVMKLLLERGAKLEAADKNGCTALMESILKEDPVGTSILVEHGASLHSRNKNGFSAISLAMYQNIDLGKDLFKMHQDSLRVSNEPPVQPTLAAMQKQLSSNVGRTLHIGDLIYLNIDDGLVLGCDGFIHTVLRPSKPSNEWEDFIFCIHPKLSYDHVDMSVAVHPYFQTIDAFSEEEREKRRNEGKLQEALESRDIVNENTTIQLFHIKSQQYLRVNPMIAASKANVCLDQLATCYSWFQFHDGKANVDNDIVTNSPLILVSASVISAAQAVRKPKPVLLLDNHVKATVQVGLYTTHDPMVLQPFVWKNGGNAISGAGTRQVPLPRSYGLDFKRQASKVNSVFHLEMCSKSTTGEVLYQLRHVASRFLLSIACPCVKKDHITATLVNPEAVESVAQVHVEHRFTSPQVGSGTNDIREYEFQFSHTCPKCSKEWFLGATQHKMVWKHTGDWLLGEPISAEFTRKVHHVCVWREAFLAFSLTALEYLNGTNHASFQHSIEAVMVACKQMYSLMEGQEFDEVVNFLQQTCSDVEILEAMFLATSIFRCMDKMQGFEQLMVTFFKAMRVLVVGNDLNEVYLHEQFGDRLGQIKILTGLDIKFATAYVDARIIMTNMIAKNSGAVSHLLDKINAEHIVPGNWTTTAQFFIALSLAERKDALISKKLYDHEMSITDTWVAKWDTCAIQTLLYGDNIRVRWYDVQSQDTLNILNRNGVVGLVPETVVRKEPYHVTLPLECILDGSLRGQSTPLVDEWIALYVHQLKLVSALCEKNIKVRRHFQPKFPKGVLFGGILSMKLPFEIRTLYLELLHYLYLPATSMLENVQLSNLFLDLKINRENPLEEEMPALYTLLDMTLHDVVENSVAYFGFLREMLNFVDRVIMLGYCGTNPEGYKNLFESLYATGMKCDGVVKFESSADRLTLNPLNLSCNTVYGVANVVVCQRKLVALMRKVLRCRAAMSNDTIVIGKEIVQYLSSLLVHNDTLVAQEAFVTLSEVLPTPNFSWLRDGKPLCQVYQGGEFNDALCQIIHEAHVVFDLNEHTYHGHVERLHMNIKDEGRKTNKRSSRDPLQVAIQRVKKWTRNVVSNSTLKRLLRIAQIPERTIAYLEEALARGAFVVPSNDELALELEYYKKFLINKDNFDNITKGNLHFRVIKEQAVKDRAALAHDLLSLLQNFTAHLTEEYSLRLLVLVVPLVNDNYTLVKDVAYLVLKMLRQPNAVVDNRYSDVFQALLKHAHYNEPAGECVLHMLRESQSETWKNEASYHLFYSDFDLKSLLIGYPKELYVFDLLCLVADGTTNERIYGHLECKSLLSLKWIVQLITDPQATPKHHRVGLALAKTLYLDSDLETGWVSTQLDTLRQALDFCRNMLLTTDNYDVVVHGVVPFLKAWIAVDNIHTKNPIVVDFHKSLVSDMKVILDRLDVLSDLHLFTCANVAYPLVHVVQSLTQLTVCASKALVSNTRNDIARAYGWPVKKSPPQNCCYIPFVQGARSLLVSHASSQLLENPHLLKDRLVEGAFQRLQATSIPNATLQDLMIVGKHLLKLEQEATQCDQDLISLILAHNEISISKTKKHSQPSRWATVSPQLTRLKAALAFRPSIARDKTFRGKTYQSLDVPMQTHVSVVVDKVNNSSSADTYAHWKNSYEPLDPQTLMQCLVRLITRSSSSSLLGLRVFIQALTSKRLAGEDTHTEDEKALLQARLEWKQLLSTAVKSDVTSLVFWCIKESMEEVSNPVKSRLALNLISELLVDGFEEAQDALYAGYVALDDNFRSYLFGFLMSHINGPSHEASIVSLTLFQLLCEGHHTNWQNIMRSSRFNRSVLDTVINLMSRICKQSDNVFSLKDVKVITKVLCFLSEACQGPCLENQQFLAESVVPRLCADIALGKPQCENGQYPLQVAKLKHNVNILLLSMVEGRDDSLVHLHYVELIPPQEMCRVLSANRKKIKDLQADKNYTLANVVFAESIELLRLAYSLLSKVTNTVDPLYYFGKGWNEALNENVAFFAKQVINVEVVRGDTEIQVYFPRPRESRFLSLREKKRLMDIMEFGEDNALAAFTSAESRNIAEELRTRQILAQNPTYEWMTEHQTLIRQAMFVLCFYINFVMVLGLSIDPDDSTPTVHIYSYWTLSGLGGVFCILCSSLWLYNIATETSFSYARQKLKPAKLRKMRMKEVRNEVWSAIGEAFYAIGGWVAVYAAITMVYGTDDSLTYITAVVSLAYVLYIVLLAIRKVSGIFHFSYITDDKVKNRQVRISNVLFWFNAIVDTLIKDNVVVFTIYTICAFMGLSSDISTQAYVYYGFPLLDILAINARLSNILKAVTSNLVPLGVTMAFGTIVIYLFSLIGFFRFQELMTNDDGPQCSSMMQCYLTYIHYGLLSGGGIGDYMSGTMAHPLDYSDNVSFFERLVYDLAFYIIILLLLINLIMGIIIDSFTSLREASEKKQEIESSICLVCTDTKDDIEYRGILMGVTNSFKKHTEEEHNLWNYLFFIMYLESKPATDLNGTESFVRQKLLAKEMSWIPKKKGESTRPADA</sequence>
<gene>
    <name evidence="9" type="ORF">H310_05044</name>
</gene>
<reference evidence="9" key="1">
    <citation type="submission" date="2013-12" db="EMBL/GenBank/DDBJ databases">
        <title>The Genome Sequence of Aphanomyces invadans NJM9701.</title>
        <authorList>
            <consortium name="The Broad Institute Genomics Platform"/>
            <person name="Russ C."/>
            <person name="Tyler B."/>
            <person name="van West P."/>
            <person name="Dieguez-Uribeondo J."/>
            <person name="Young S.K."/>
            <person name="Zeng Q."/>
            <person name="Gargeya S."/>
            <person name="Fitzgerald M."/>
            <person name="Abouelleil A."/>
            <person name="Alvarado L."/>
            <person name="Chapman S.B."/>
            <person name="Gainer-Dewar J."/>
            <person name="Goldberg J."/>
            <person name="Griggs A."/>
            <person name="Gujja S."/>
            <person name="Hansen M."/>
            <person name="Howarth C."/>
            <person name="Imamovic A."/>
            <person name="Ireland A."/>
            <person name="Larimer J."/>
            <person name="McCowan C."/>
            <person name="Murphy C."/>
            <person name="Pearson M."/>
            <person name="Poon T.W."/>
            <person name="Priest M."/>
            <person name="Roberts A."/>
            <person name="Saif S."/>
            <person name="Shea T."/>
            <person name="Sykes S."/>
            <person name="Wortman J."/>
            <person name="Nusbaum C."/>
            <person name="Birren B."/>
        </authorList>
    </citation>
    <scope>NUCLEOTIDE SEQUENCE [LARGE SCALE GENOMIC DNA]</scope>
    <source>
        <strain evidence="9">NJM9701</strain>
    </source>
</reference>
<feature type="transmembrane region" description="Helical" evidence="6">
    <location>
        <begin position="2546"/>
        <end position="2566"/>
    </location>
</feature>
<dbReference type="Gene3D" id="1.10.287.70">
    <property type="match status" value="1"/>
</dbReference>
<dbReference type="SUPFAM" id="SSF48403">
    <property type="entry name" value="Ankyrin repeat"/>
    <property type="match status" value="2"/>
</dbReference>
<feature type="transmembrane region" description="Helical" evidence="6">
    <location>
        <begin position="2431"/>
        <end position="2449"/>
    </location>
</feature>
<feature type="transmembrane region" description="Helical" evidence="6">
    <location>
        <begin position="2704"/>
        <end position="2726"/>
    </location>
</feature>
<name>A0A024UCM5_9STRA</name>
<dbReference type="SMART" id="SM00248">
    <property type="entry name" value="ANK"/>
    <property type="match status" value="10"/>
</dbReference>
<dbReference type="PROSITE" id="PS50088">
    <property type="entry name" value="ANK_REPEAT"/>
    <property type="match status" value="5"/>
</dbReference>
<dbReference type="InterPro" id="IPR002110">
    <property type="entry name" value="Ankyrin_rpt"/>
</dbReference>
<keyword evidence="4 6" id="KW-0472">Membrane</keyword>
<evidence type="ECO:0000259" key="7">
    <source>
        <dbReference type="Pfam" id="PF00520"/>
    </source>
</evidence>
<dbReference type="PANTHER" id="PTHR13715:SF99">
    <property type="entry name" value="INOSITOL 1,4,5-TRISPHOSPHATE RECEPTOR-LIKE PROTEIN A"/>
    <property type="match status" value="1"/>
</dbReference>
<dbReference type="PROSITE" id="PS50297">
    <property type="entry name" value="ANK_REP_REGION"/>
    <property type="match status" value="5"/>
</dbReference>
<evidence type="ECO:0000313" key="9">
    <source>
        <dbReference type="EMBL" id="ETW03647.1"/>
    </source>
</evidence>
<feature type="repeat" description="ANK" evidence="5">
    <location>
        <begin position="196"/>
        <end position="228"/>
    </location>
</feature>
<dbReference type="Gene3D" id="2.80.10.50">
    <property type="match status" value="1"/>
</dbReference>
<evidence type="ECO:0000256" key="5">
    <source>
        <dbReference type="PROSITE-ProRule" id="PRU00023"/>
    </source>
</evidence>
<evidence type="ECO:0000256" key="1">
    <source>
        <dbReference type="ARBA" id="ARBA00004141"/>
    </source>
</evidence>
<feature type="transmembrane region" description="Helical" evidence="6">
    <location>
        <begin position="2661"/>
        <end position="2683"/>
    </location>
</feature>
<evidence type="ECO:0000256" key="3">
    <source>
        <dbReference type="ARBA" id="ARBA00022989"/>
    </source>
</evidence>
<dbReference type="eggNOG" id="KOG4177">
    <property type="taxonomic scope" value="Eukaryota"/>
</dbReference>
<comment type="subcellular location">
    <subcellularLocation>
        <location evidence="1">Membrane</location>
        <topology evidence="1">Multi-pass membrane protein</topology>
    </subcellularLocation>
</comment>
<dbReference type="InterPro" id="IPR036770">
    <property type="entry name" value="Ankyrin_rpt-contain_sf"/>
</dbReference>
<dbReference type="OrthoDB" id="300855at2759"/>
<evidence type="ECO:0000256" key="2">
    <source>
        <dbReference type="ARBA" id="ARBA00022692"/>
    </source>
</evidence>
<dbReference type="STRING" id="157072.A0A024UCM5"/>
<dbReference type="Gene3D" id="1.25.40.20">
    <property type="entry name" value="Ankyrin repeat-containing domain"/>
    <property type="match status" value="3"/>
</dbReference>
<dbReference type="VEuPathDB" id="FungiDB:H310_05044"/>
<dbReference type="PANTHER" id="PTHR13715">
    <property type="entry name" value="RYANODINE RECEPTOR AND IP3 RECEPTOR"/>
    <property type="match status" value="1"/>
</dbReference>
<evidence type="ECO:0000256" key="6">
    <source>
        <dbReference type="SAM" id="Phobius"/>
    </source>
</evidence>
<feature type="repeat" description="ANK" evidence="5">
    <location>
        <begin position="229"/>
        <end position="261"/>
    </location>
</feature>
<feature type="transmembrane region" description="Helical" evidence="6">
    <location>
        <begin position="2746"/>
        <end position="2768"/>
    </location>
</feature>
<keyword evidence="5" id="KW-0040">ANK repeat</keyword>
<dbReference type="InterPro" id="IPR005821">
    <property type="entry name" value="Ion_trans_dom"/>
</dbReference>
<dbReference type="InterPro" id="IPR013662">
    <property type="entry name" value="RIH_assoc-dom"/>
</dbReference>
<evidence type="ECO:0000259" key="8">
    <source>
        <dbReference type="Pfam" id="PF08454"/>
    </source>
</evidence>
<dbReference type="GO" id="GO:0006816">
    <property type="term" value="P:calcium ion transport"/>
    <property type="evidence" value="ECO:0007669"/>
    <property type="project" value="InterPro"/>
</dbReference>
<feature type="domain" description="RyR/IP3R Homology associated" evidence="8">
    <location>
        <begin position="2132"/>
        <end position="2220"/>
    </location>
</feature>
<keyword evidence="3 6" id="KW-1133">Transmembrane helix</keyword>
<evidence type="ECO:0000256" key="4">
    <source>
        <dbReference type="ARBA" id="ARBA00023136"/>
    </source>
</evidence>
<accession>A0A024UCM5</accession>
<dbReference type="Pfam" id="PF12796">
    <property type="entry name" value="Ank_2"/>
    <property type="match status" value="2"/>
</dbReference>
<dbReference type="EMBL" id="KI913959">
    <property type="protein sequence ID" value="ETW03647.1"/>
    <property type="molecule type" value="Genomic_DNA"/>
</dbReference>
<feature type="domain" description="Ion transport" evidence="7">
    <location>
        <begin position="2609"/>
        <end position="2775"/>
    </location>
</feature>